<gene>
    <name evidence="2" type="ORF">NAEGRDRAFT_47434</name>
</gene>
<name>D2V852_NAEGR</name>
<evidence type="ECO:0000313" key="2">
    <source>
        <dbReference type="EMBL" id="EFC47117.1"/>
    </source>
</evidence>
<dbReference type="EMBL" id="GG738856">
    <property type="protein sequence ID" value="EFC47117.1"/>
    <property type="molecule type" value="Genomic_DNA"/>
</dbReference>
<dbReference type="InParanoid" id="D2V852"/>
<proteinExistence type="predicted"/>
<dbReference type="RefSeq" id="XP_002679861.1">
    <property type="nucleotide sequence ID" value="XM_002679815.1"/>
</dbReference>
<feature type="region of interest" description="Disordered" evidence="1">
    <location>
        <begin position="248"/>
        <end position="277"/>
    </location>
</feature>
<dbReference type="KEGG" id="ngr:NAEGRDRAFT_47434"/>
<dbReference type="GeneID" id="8861294"/>
<organism evidence="3">
    <name type="scientific">Naegleria gruberi</name>
    <name type="common">Amoeba</name>
    <dbReference type="NCBI Taxonomy" id="5762"/>
    <lineage>
        <taxon>Eukaryota</taxon>
        <taxon>Discoba</taxon>
        <taxon>Heterolobosea</taxon>
        <taxon>Tetramitia</taxon>
        <taxon>Eutetramitia</taxon>
        <taxon>Vahlkampfiidae</taxon>
        <taxon>Naegleria</taxon>
    </lineage>
</organism>
<keyword evidence="3" id="KW-1185">Reference proteome</keyword>
<accession>D2V852</accession>
<sequence length="424" mass="48482">MKELLKSNSQLVMILMDYLSDSTALKDLLINIIPKKVSNIPKVNHVVTKVITNYNGNYLDYIKLGSDRVEQQVIMDCIRETMKADRVKEEPSVDLKNDELDEIFRKLGYSKSSRYCLVRALLYFNWNINSSLQEQITKCFLESNNKAHISITLFNKIRRELDFYSFELHQEIQQDLCKGVETVSDILNMREDDFEKVKRIVVDTKKAKRKEFQDAAKVLYGPKKSKKQPTIKQCKALSTVQVSIANNPIQEQSTPLKTEPKKSKKEIKKQPPVKQKIPGANLEDTECLPCQQVANPNTNPTQGQDTDVIHSIQVALTGLKIVNPNTNQIQDVLLATETAHEDDTTSISSSSVLFSSKAVERDEDQNLEHRNLLAENNKYIIDKITEVLIEAITENNKYIIEAMAENNKKLMKHISEVQKDNKNN</sequence>
<reference evidence="2 3" key="1">
    <citation type="journal article" date="2010" name="Cell">
        <title>The genome of Naegleria gruberi illuminates early eukaryotic versatility.</title>
        <authorList>
            <person name="Fritz-Laylin L.K."/>
            <person name="Prochnik S.E."/>
            <person name="Ginger M.L."/>
            <person name="Dacks J.B."/>
            <person name="Carpenter M.L."/>
            <person name="Field M.C."/>
            <person name="Kuo A."/>
            <person name="Paredez A."/>
            <person name="Chapman J."/>
            <person name="Pham J."/>
            <person name="Shu S."/>
            <person name="Neupane R."/>
            <person name="Cipriano M."/>
            <person name="Mancuso J."/>
            <person name="Tu H."/>
            <person name="Salamov A."/>
            <person name="Lindquist E."/>
            <person name="Shapiro H."/>
            <person name="Lucas S."/>
            <person name="Grigoriev I.V."/>
            <person name="Cande W.Z."/>
            <person name="Fulton C."/>
            <person name="Rokhsar D.S."/>
            <person name="Dawson S.C."/>
        </authorList>
    </citation>
    <scope>NUCLEOTIDE SEQUENCE [LARGE SCALE GENOMIC DNA]</scope>
    <source>
        <strain evidence="2 3">NEG-M</strain>
    </source>
</reference>
<protein>
    <submittedName>
        <fullName evidence="2">Predicted protein</fullName>
    </submittedName>
</protein>
<evidence type="ECO:0000256" key="1">
    <source>
        <dbReference type="SAM" id="MobiDB-lite"/>
    </source>
</evidence>
<evidence type="ECO:0000313" key="3">
    <source>
        <dbReference type="Proteomes" id="UP000006671"/>
    </source>
</evidence>
<dbReference type="VEuPathDB" id="AmoebaDB:NAEGRDRAFT_47434"/>
<dbReference type="Proteomes" id="UP000006671">
    <property type="component" value="Unassembled WGS sequence"/>
</dbReference>
<dbReference type="AlphaFoldDB" id="D2V852"/>